<comment type="pathway">
    <text evidence="4">Amino-acid biosynthesis; L-arginine biosynthesis; N(2)-acetyl-L-ornithine from L-glutamate: step 3/4.</text>
</comment>
<dbReference type="SUPFAM" id="SSF55347">
    <property type="entry name" value="Glyceraldehyde-3-phosphate dehydrogenase-like, C-terminal domain"/>
    <property type="match status" value="1"/>
</dbReference>
<dbReference type="Proteomes" id="UP000005868">
    <property type="component" value="Chromosome"/>
</dbReference>
<dbReference type="Pfam" id="PF22698">
    <property type="entry name" value="Semialdhyde_dhC_1"/>
    <property type="match status" value="1"/>
</dbReference>
<dbReference type="Gene3D" id="3.40.50.720">
    <property type="entry name" value="NAD(P)-binding Rossmann-like Domain"/>
    <property type="match status" value="1"/>
</dbReference>
<dbReference type="PANTHER" id="PTHR32338">
    <property type="entry name" value="N-ACETYL-GAMMA-GLUTAMYL-PHOSPHATE REDUCTASE, CHLOROPLASTIC-RELATED-RELATED"/>
    <property type="match status" value="1"/>
</dbReference>
<reference evidence="6 7" key="2">
    <citation type="journal article" date="2012" name="Stand. Genomic Sci.">
        <title>Genome sequence of the moderately thermophilic, amino-acid-degrading and sulfur-reducing bacterium Thermovirga lienii type strain (Cas60314(T)).</title>
        <authorList>
            <person name="Goker M."/>
            <person name="Saunders E."/>
            <person name="Lapidus A."/>
            <person name="Nolan M."/>
            <person name="Lucas S."/>
            <person name="Hammon N."/>
            <person name="Deshpande S."/>
            <person name="Cheng J.F."/>
            <person name="Han C."/>
            <person name="Tapia R."/>
            <person name="Goodwin L.A."/>
            <person name="Pitluck S."/>
            <person name="Liolios K."/>
            <person name="Mavromatis K."/>
            <person name="Pagani I."/>
            <person name="Ivanova N."/>
            <person name="Mikhailova N."/>
            <person name="Pati A."/>
            <person name="Chen A."/>
            <person name="Palaniappan K."/>
            <person name="Land M."/>
            <person name="Chang Y.J."/>
            <person name="Jeffries C.D."/>
            <person name="Brambilla E.M."/>
            <person name="Rohde M."/>
            <person name="Spring S."/>
            <person name="Detter J.C."/>
            <person name="Woyke T."/>
            <person name="Bristow J."/>
            <person name="Eisen J.A."/>
            <person name="Markowitz V."/>
            <person name="Hugenholtz P."/>
            <person name="Kyrpides N.C."/>
            <person name="Klenk H.P."/>
        </authorList>
    </citation>
    <scope>NUCLEOTIDE SEQUENCE [LARGE SCALE GENOMIC DNA]</scope>
    <source>
        <strain evidence="7">ATCC BAA-1197 / DSM 17291 / Cas60314</strain>
    </source>
</reference>
<dbReference type="InterPro" id="IPR058924">
    <property type="entry name" value="AGPR_dimerisation_dom"/>
</dbReference>
<reference evidence="7" key="1">
    <citation type="submission" date="2011-10" db="EMBL/GenBank/DDBJ databases">
        <title>The complete genome of chromosome of Thermovirga lienii DSM 17291.</title>
        <authorList>
            <consortium name="US DOE Joint Genome Institute (JGI-PGF)"/>
            <person name="Lucas S."/>
            <person name="Copeland A."/>
            <person name="Lapidus A."/>
            <person name="Glavina del Rio T."/>
            <person name="Dalin E."/>
            <person name="Tice H."/>
            <person name="Bruce D."/>
            <person name="Goodwin L."/>
            <person name="Pitluck S."/>
            <person name="Peters L."/>
            <person name="Mikhailova N."/>
            <person name="Saunders E."/>
            <person name="Kyrpides N."/>
            <person name="Mavromatis K."/>
            <person name="Ivanova N."/>
            <person name="Last F.I."/>
            <person name="Brettin T."/>
            <person name="Detter J.C."/>
            <person name="Han C."/>
            <person name="Larimer F."/>
            <person name="Land M."/>
            <person name="Hauser L."/>
            <person name="Markowitz V."/>
            <person name="Cheng J.-F."/>
            <person name="Hugenholtz P."/>
            <person name="Woyke T."/>
            <person name="Wu D."/>
            <person name="Spring S."/>
            <person name="Schroeder M."/>
            <person name="Brambilla E.-M."/>
            <person name="Klenk H.-P."/>
            <person name="Eisen J.A."/>
        </authorList>
    </citation>
    <scope>NUCLEOTIDE SEQUENCE [LARGE SCALE GENOMIC DNA]</scope>
    <source>
        <strain evidence="7">ATCC BAA-1197 / DSM 17291 / Cas60314</strain>
    </source>
</reference>
<dbReference type="InterPro" id="IPR050085">
    <property type="entry name" value="AGPR"/>
</dbReference>
<dbReference type="CDD" id="cd17895">
    <property type="entry name" value="AGPR_1_N"/>
    <property type="match status" value="1"/>
</dbReference>
<dbReference type="GO" id="GO:0005737">
    <property type="term" value="C:cytoplasm"/>
    <property type="evidence" value="ECO:0007669"/>
    <property type="project" value="UniProtKB-SubCell"/>
</dbReference>
<evidence type="ECO:0000259" key="5">
    <source>
        <dbReference type="SMART" id="SM00859"/>
    </source>
</evidence>
<dbReference type="PANTHER" id="PTHR32338:SF11">
    <property type="entry name" value="[LYSW]-L-2-AMINOADIPATE_[LYSW]-L-GLUTAMATE PHOSPHATE REDUCTASE-RELATED"/>
    <property type="match status" value="1"/>
</dbReference>
<evidence type="ECO:0000313" key="6">
    <source>
        <dbReference type="EMBL" id="AER67195.1"/>
    </source>
</evidence>
<dbReference type="GO" id="GO:0006526">
    <property type="term" value="P:L-arginine biosynthetic process"/>
    <property type="evidence" value="ECO:0007669"/>
    <property type="project" value="UniProtKB-UniRule"/>
</dbReference>
<feature type="domain" description="Semialdehyde dehydrogenase NAD-binding" evidence="5">
    <location>
        <begin position="8"/>
        <end position="147"/>
    </location>
</feature>
<dbReference type="NCBIfam" id="TIGR01850">
    <property type="entry name" value="argC"/>
    <property type="match status" value="1"/>
</dbReference>
<evidence type="ECO:0000256" key="1">
    <source>
        <dbReference type="ARBA" id="ARBA00022605"/>
    </source>
</evidence>
<proteinExistence type="inferred from homology"/>
<dbReference type="eggNOG" id="COG0002">
    <property type="taxonomic scope" value="Bacteria"/>
</dbReference>
<dbReference type="EMBL" id="CP003096">
    <property type="protein sequence ID" value="AER67195.1"/>
    <property type="molecule type" value="Genomic_DNA"/>
</dbReference>
<gene>
    <name evidence="4" type="primary">argC</name>
    <name evidence="6" type="ordered locus">Tlie_1470</name>
</gene>
<comment type="function">
    <text evidence="4">Catalyzes the NADPH-dependent reduction of N-acetyl-5-glutamyl phosphate to yield N-acetyl-L-glutamate 5-semialdehyde.</text>
</comment>
<dbReference type="OrthoDB" id="9801289at2"/>
<dbReference type="AlphaFoldDB" id="G7V706"/>
<dbReference type="Pfam" id="PF01118">
    <property type="entry name" value="Semialdhyde_dh"/>
    <property type="match status" value="1"/>
</dbReference>
<accession>G7V706</accession>
<dbReference type="HAMAP" id="MF_00150">
    <property type="entry name" value="ArgC_type1"/>
    <property type="match status" value="1"/>
</dbReference>
<dbReference type="InterPro" id="IPR000534">
    <property type="entry name" value="Semialdehyde_DH_NAD-bd"/>
</dbReference>
<dbReference type="InterPro" id="IPR000706">
    <property type="entry name" value="AGPR_type-1"/>
</dbReference>
<dbReference type="GO" id="GO:0051287">
    <property type="term" value="F:NAD binding"/>
    <property type="evidence" value="ECO:0007669"/>
    <property type="project" value="InterPro"/>
</dbReference>
<dbReference type="CDD" id="cd23939">
    <property type="entry name" value="AGPR_1_C_LysY"/>
    <property type="match status" value="1"/>
</dbReference>
<feature type="active site" evidence="4">
    <location>
        <position position="155"/>
    </location>
</feature>
<dbReference type="STRING" id="580340.Tlie_1470"/>
<dbReference type="InterPro" id="IPR036291">
    <property type="entry name" value="NAD(P)-bd_dom_sf"/>
</dbReference>
<dbReference type="SMART" id="SM00859">
    <property type="entry name" value="Semialdhyde_dh"/>
    <property type="match status" value="1"/>
</dbReference>
<keyword evidence="4" id="KW-0055">Arginine biosynthesis</keyword>
<sequence length="350" mass="37936">MHQNQKFKAVILGAAGMTGGELLRILARHSQISVTAAISKSKRGTPIGVTHPHLRSYFQGMNFVSYDEAPINEADIAFVALPHGSSANEVAKLLEAGLKVVDLSADFRLNDPEVYRHWYGLDHPRPDLLESAAYGLPELNRGKIISANLTSGVGCNATASILAILPLARAGLIESVHLDVRAGSSEAGARPSTGSHHPFRSRSARIVEPFSHRHLAEVSQELELPLEKLSMRLSTMEAVRGVQACADVTLNTKLSEKELWKIYRTTYSVEPFVELCPARPSHLRFPDPKLVWGSNKALVGFALKDDIHCLVVSAIDNLMKGAAGSAVQSANLMLGIPETEGLEMQPVYPA</sequence>
<dbReference type="EC" id="1.2.1.38" evidence="4"/>
<keyword evidence="3 4" id="KW-0560">Oxidoreductase</keyword>
<keyword evidence="4" id="KW-0963">Cytoplasm</keyword>
<comment type="similarity">
    <text evidence="4">Belongs to the NAGSA dehydrogenase family. Type 1 subfamily.</text>
</comment>
<comment type="catalytic activity">
    <reaction evidence="4">
        <text>N-acetyl-L-glutamate 5-semialdehyde + phosphate + NADP(+) = N-acetyl-L-glutamyl 5-phosphate + NADPH + H(+)</text>
        <dbReference type="Rhea" id="RHEA:21588"/>
        <dbReference type="ChEBI" id="CHEBI:15378"/>
        <dbReference type="ChEBI" id="CHEBI:29123"/>
        <dbReference type="ChEBI" id="CHEBI:43474"/>
        <dbReference type="ChEBI" id="CHEBI:57783"/>
        <dbReference type="ChEBI" id="CHEBI:57936"/>
        <dbReference type="ChEBI" id="CHEBI:58349"/>
        <dbReference type="EC" id="1.2.1.38"/>
    </reaction>
</comment>
<dbReference type="UniPathway" id="UPA00068">
    <property type="reaction ID" value="UER00108"/>
</dbReference>
<comment type="subcellular location">
    <subcellularLocation>
        <location evidence="4">Cytoplasm</location>
    </subcellularLocation>
</comment>
<dbReference type="GO" id="GO:0070401">
    <property type="term" value="F:NADP+ binding"/>
    <property type="evidence" value="ECO:0007669"/>
    <property type="project" value="InterPro"/>
</dbReference>
<keyword evidence="1 4" id="KW-0028">Amino-acid biosynthesis</keyword>
<name>G7V706_THELD</name>
<dbReference type="KEGG" id="tli:Tlie_1470"/>
<evidence type="ECO:0000256" key="3">
    <source>
        <dbReference type="ARBA" id="ARBA00023002"/>
    </source>
</evidence>
<dbReference type="Gene3D" id="3.30.360.10">
    <property type="entry name" value="Dihydrodipicolinate Reductase, domain 2"/>
    <property type="match status" value="1"/>
</dbReference>
<organism evidence="6 7">
    <name type="scientific">Thermovirga lienii (strain ATCC BAA-1197 / DSM 17291 / Cas60314)</name>
    <dbReference type="NCBI Taxonomy" id="580340"/>
    <lineage>
        <taxon>Bacteria</taxon>
        <taxon>Thermotogati</taxon>
        <taxon>Synergistota</taxon>
        <taxon>Synergistia</taxon>
        <taxon>Synergistales</taxon>
        <taxon>Thermovirgaceae</taxon>
        <taxon>Thermovirga</taxon>
    </lineage>
</organism>
<protein>
    <recommendedName>
        <fullName evidence="4">N-acetyl-gamma-glutamyl-phosphate reductase</fullName>
        <shortName evidence="4">AGPR</shortName>
        <ecNumber evidence="4">1.2.1.38</ecNumber>
    </recommendedName>
    <alternativeName>
        <fullName evidence="4">N-acetyl-glutamate semialdehyde dehydrogenase</fullName>
        <shortName evidence="4">NAGSA dehydrogenase</shortName>
    </alternativeName>
</protein>
<evidence type="ECO:0000256" key="2">
    <source>
        <dbReference type="ARBA" id="ARBA00022857"/>
    </source>
</evidence>
<evidence type="ECO:0000256" key="4">
    <source>
        <dbReference type="HAMAP-Rule" id="MF_00150"/>
    </source>
</evidence>
<keyword evidence="7" id="KW-1185">Reference proteome</keyword>
<dbReference type="GO" id="GO:0003942">
    <property type="term" value="F:N-acetyl-gamma-glutamyl-phosphate reductase activity"/>
    <property type="evidence" value="ECO:0007669"/>
    <property type="project" value="UniProtKB-UniRule"/>
</dbReference>
<dbReference type="SUPFAM" id="SSF51735">
    <property type="entry name" value="NAD(P)-binding Rossmann-fold domains"/>
    <property type="match status" value="1"/>
</dbReference>
<keyword evidence="2 4" id="KW-0521">NADP</keyword>
<evidence type="ECO:0000313" key="7">
    <source>
        <dbReference type="Proteomes" id="UP000005868"/>
    </source>
</evidence>
<dbReference type="HOGENOM" id="CLU_006384_0_1_0"/>